<dbReference type="RefSeq" id="WP_186616354.1">
    <property type="nucleotide sequence ID" value="NZ_CP077089.1"/>
</dbReference>
<accession>A0ABX8Q5J9</accession>
<gene>
    <name evidence="1" type="ORF">HU718_014000</name>
</gene>
<keyword evidence="2" id="KW-1185">Reference proteome</keyword>
<protein>
    <recommendedName>
        <fullName evidence="3">DUF2383 domain-containing protein</fullName>
    </recommendedName>
</protein>
<sequence length="173" mass="19465">MNAPQTLYRISHPLRISRYGAHISLSTAARIDVIDALTQTLRTTVSIQAQLECIEKKLHNVSFRPVQQMFCRLARANANYTRFLVTGIADLGGYTQAEGLYSLSGATETQCFADCLADICRGVRRLQVADAMLREFRECAIANKDPASKRLFEECTRRNAQFLSLIKNNLPHE</sequence>
<reference evidence="1 2" key="2">
    <citation type="journal article" date="2021" name="Microorganisms">
        <title>The Ever-Expanding Pseudomonas Genus: Description of 43 New Species and Partition of the Pseudomonas putida Group.</title>
        <authorList>
            <person name="Girard L."/>
            <person name="Lood C."/>
            <person name="Hofte M."/>
            <person name="Vandamme P."/>
            <person name="Rokni-Zadeh H."/>
            <person name="van Noort V."/>
            <person name="Lavigne R."/>
            <person name="De Mot R."/>
        </authorList>
    </citation>
    <scope>NUCLEOTIDE SEQUENCE [LARGE SCALE GENOMIC DNA]</scope>
    <source>
        <strain evidence="1 2">ZA 5.3</strain>
    </source>
</reference>
<name>A0ABX8Q5J9_9PSED</name>
<dbReference type="Proteomes" id="UP000646386">
    <property type="component" value="Chromosome"/>
</dbReference>
<evidence type="ECO:0008006" key="3">
    <source>
        <dbReference type="Google" id="ProtNLM"/>
    </source>
</evidence>
<evidence type="ECO:0000313" key="2">
    <source>
        <dbReference type="Proteomes" id="UP000646386"/>
    </source>
</evidence>
<reference evidence="1 2" key="1">
    <citation type="journal article" date="2020" name="Microorganisms">
        <title>Reliable Identification of Environmental Pseudomonas Isolates Using the rpoD Gene.</title>
        <authorList>
            <consortium name="The Broad Institute Genome Sequencing Platform"/>
            <person name="Girard L."/>
            <person name="Lood C."/>
            <person name="Rokni-Zadeh H."/>
            <person name="van Noort V."/>
            <person name="Lavigne R."/>
            <person name="De Mot R."/>
        </authorList>
    </citation>
    <scope>NUCLEOTIDE SEQUENCE [LARGE SCALE GENOMIC DNA]</scope>
    <source>
        <strain evidence="1 2">ZA 5.3</strain>
    </source>
</reference>
<proteinExistence type="predicted"/>
<dbReference type="EMBL" id="CP077089">
    <property type="protein sequence ID" value="QXI08759.1"/>
    <property type="molecule type" value="Genomic_DNA"/>
</dbReference>
<organism evidence="1 2">
    <name type="scientific">Pseudomonas tensinigenes</name>
    <dbReference type="NCBI Taxonomy" id="2745511"/>
    <lineage>
        <taxon>Bacteria</taxon>
        <taxon>Pseudomonadati</taxon>
        <taxon>Pseudomonadota</taxon>
        <taxon>Gammaproteobacteria</taxon>
        <taxon>Pseudomonadales</taxon>
        <taxon>Pseudomonadaceae</taxon>
        <taxon>Pseudomonas</taxon>
    </lineage>
</organism>
<evidence type="ECO:0000313" key="1">
    <source>
        <dbReference type="EMBL" id="QXI08759.1"/>
    </source>
</evidence>